<comment type="caution">
    <text evidence="6">The sequence shown here is derived from an EMBL/GenBank/DDBJ whole genome shotgun (WGS) entry which is preliminary data.</text>
</comment>
<keyword evidence="7" id="KW-1185">Reference proteome</keyword>
<evidence type="ECO:0000256" key="1">
    <source>
        <dbReference type="ARBA" id="ARBA00001947"/>
    </source>
</evidence>
<dbReference type="PANTHER" id="PTHR37326">
    <property type="entry name" value="BLL3975 PROTEIN"/>
    <property type="match status" value="1"/>
</dbReference>
<proteinExistence type="predicted"/>
<dbReference type="InterPro" id="IPR043795">
    <property type="entry name" value="N-alpha-Ac-DABA-like"/>
</dbReference>
<keyword evidence="4" id="KW-0862">Zinc</keyword>
<keyword evidence="3" id="KW-0378">Hydrolase</keyword>
<dbReference type="PANTHER" id="PTHR37326:SF1">
    <property type="entry name" value="BLL3975 PROTEIN"/>
    <property type="match status" value="1"/>
</dbReference>
<dbReference type="EMBL" id="JBBHLI010000001">
    <property type="protein sequence ID" value="MEK9499828.1"/>
    <property type="molecule type" value="Genomic_DNA"/>
</dbReference>
<evidence type="ECO:0000259" key="5">
    <source>
        <dbReference type="Pfam" id="PF24827"/>
    </source>
</evidence>
<name>A0ABU9E524_9BACT</name>
<dbReference type="Proteomes" id="UP001484239">
    <property type="component" value="Unassembled WGS sequence"/>
</dbReference>
<comment type="cofactor">
    <cofactor evidence="1">
        <name>Zn(2+)</name>
        <dbReference type="ChEBI" id="CHEBI:29105"/>
    </cofactor>
</comment>
<protein>
    <submittedName>
        <fullName evidence="6">Succinylglutamate desuccinylase/aspartoacylase family protein</fullName>
    </submittedName>
</protein>
<dbReference type="Pfam" id="PF24827">
    <property type="entry name" value="AstE_AspA_cat"/>
    <property type="match status" value="1"/>
</dbReference>
<feature type="domain" description="Succinylglutamate desuccinylase/Aspartoacylase catalytic" evidence="5">
    <location>
        <begin position="50"/>
        <end position="227"/>
    </location>
</feature>
<keyword evidence="2" id="KW-0479">Metal-binding</keyword>
<organism evidence="6 7">
    <name type="scientific">Gaopeijia maritima</name>
    <dbReference type="NCBI Taxonomy" id="3119007"/>
    <lineage>
        <taxon>Bacteria</taxon>
        <taxon>Pseudomonadati</taxon>
        <taxon>Gemmatimonadota</taxon>
        <taxon>Longimicrobiia</taxon>
        <taxon>Gaopeijiales</taxon>
        <taxon>Gaopeijiaceae</taxon>
        <taxon>Gaopeijia</taxon>
    </lineage>
</organism>
<evidence type="ECO:0000313" key="7">
    <source>
        <dbReference type="Proteomes" id="UP001484239"/>
    </source>
</evidence>
<dbReference type="SUPFAM" id="SSF53187">
    <property type="entry name" value="Zn-dependent exopeptidases"/>
    <property type="match status" value="1"/>
</dbReference>
<dbReference type="Gene3D" id="3.40.630.10">
    <property type="entry name" value="Zn peptidases"/>
    <property type="match status" value="1"/>
</dbReference>
<dbReference type="RefSeq" id="WP_405278088.1">
    <property type="nucleotide sequence ID" value="NZ_JBBHLI010000001.1"/>
</dbReference>
<evidence type="ECO:0000256" key="2">
    <source>
        <dbReference type="ARBA" id="ARBA00022723"/>
    </source>
</evidence>
<evidence type="ECO:0000313" key="6">
    <source>
        <dbReference type="EMBL" id="MEK9499828.1"/>
    </source>
</evidence>
<evidence type="ECO:0000256" key="4">
    <source>
        <dbReference type="ARBA" id="ARBA00022833"/>
    </source>
</evidence>
<dbReference type="InterPro" id="IPR053138">
    <property type="entry name" value="N-alpha-Ac-DABA_deacetylase"/>
</dbReference>
<evidence type="ECO:0000256" key="3">
    <source>
        <dbReference type="ARBA" id="ARBA00022801"/>
    </source>
</evidence>
<dbReference type="InterPro" id="IPR055438">
    <property type="entry name" value="AstE_AspA_cat"/>
</dbReference>
<accession>A0ABU9E524</accession>
<dbReference type="CDD" id="cd06251">
    <property type="entry name" value="M14_ASTE_ASPA-like"/>
    <property type="match status" value="1"/>
</dbReference>
<sequence length="361" mass="38905">MARKSGSEAHVWGGRAVAPGERLDLTLTASTSYSGTPIELPVQVWRGAKPGPAVFVTGAVHGDEINGTGTVRHIIQEEPFELVAGTLVLVPVVNISAFEQLSRYSPDRRDLNRSFPGSVDGSLSSRIAHVIFENVIARCDYGIDLHTAAVRRTNYPNVRADMEQEATARLATLFGAELLLNSKGPQGSLRRAALQVGCATITLEAGEVWKVEPAVVEYALRGIRNVLIGLKMVRGEVVKPSFRMVAEDTAWIRANEGGFLRFHVHPGDMVDEGQPLATNTSLAGRDLGVVVAPRDAIVLAMTTLPAVSPGDPVAHLAYSSEAAMRKMERALDKLPEDSLLTRLHDDLATNVMVSELDDTFG</sequence>
<dbReference type="PIRSF" id="PIRSF039012">
    <property type="entry name" value="ASP"/>
    <property type="match status" value="1"/>
</dbReference>
<gene>
    <name evidence="6" type="ORF">WI372_02385</name>
</gene>
<reference evidence="6 7" key="1">
    <citation type="submission" date="2024-02" db="EMBL/GenBank/DDBJ databases">
        <title>A novel Gemmatimonadota bacterium.</title>
        <authorList>
            <person name="Du Z.-J."/>
            <person name="Ye Y.-Q."/>
        </authorList>
    </citation>
    <scope>NUCLEOTIDE SEQUENCE [LARGE SCALE GENOMIC DNA]</scope>
    <source>
        <strain evidence="6 7">DH-20</strain>
    </source>
</reference>